<dbReference type="Proteomes" id="UP000612899">
    <property type="component" value="Unassembled WGS sequence"/>
</dbReference>
<dbReference type="RefSeq" id="WP_203910618.1">
    <property type="nucleotide sequence ID" value="NZ_BONY01000030.1"/>
</dbReference>
<gene>
    <name evidence="1" type="ORF">Rhe02_48760</name>
</gene>
<evidence type="ECO:0000313" key="1">
    <source>
        <dbReference type="EMBL" id="GIH06809.1"/>
    </source>
</evidence>
<reference evidence="1" key="1">
    <citation type="submission" date="2021-01" db="EMBL/GenBank/DDBJ databases">
        <title>Whole genome shotgun sequence of Rhizocola hellebori NBRC 109834.</title>
        <authorList>
            <person name="Komaki H."/>
            <person name="Tamura T."/>
        </authorList>
    </citation>
    <scope>NUCLEOTIDE SEQUENCE</scope>
    <source>
        <strain evidence="1">NBRC 109834</strain>
    </source>
</reference>
<dbReference type="EMBL" id="BONY01000030">
    <property type="protein sequence ID" value="GIH06809.1"/>
    <property type="molecule type" value="Genomic_DNA"/>
</dbReference>
<accession>A0A8J3Q9X9</accession>
<keyword evidence="2" id="KW-1185">Reference proteome</keyword>
<dbReference type="AlphaFoldDB" id="A0A8J3Q9X9"/>
<comment type="caution">
    <text evidence="1">The sequence shown here is derived from an EMBL/GenBank/DDBJ whole genome shotgun (WGS) entry which is preliminary data.</text>
</comment>
<name>A0A8J3Q9X9_9ACTN</name>
<protein>
    <submittedName>
        <fullName evidence="1">Uncharacterized protein</fullName>
    </submittedName>
</protein>
<organism evidence="1 2">
    <name type="scientific">Rhizocola hellebori</name>
    <dbReference type="NCBI Taxonomy" id="1392758"/>
    <lineage>
        <taxon>Bacteria</taxon>
        <taxon>Bacillati</taxon>
        <taxon>Actinomycetota</taxon>
        <taxon>Actinomycetes</taxon>
        <taxon>Micromonosporales</taxon>
        <taxon>Micromonosporaceae</taxon>
        <taxon>Rhizocola</taxon>
    </lineage>
</organism>
<sequence length="93" mass="9952">MAEDQGQGTVTTGELHDLADSNLASALIAQGVEPGDLSAGLRELSLSQYALLSIATSLREIAKLQSELNHTIYLLTAMGAEGGERNSRRKRRN</sequence>
<evidence type="ECO:0000313" key="2">
    <source>
        <dbReference type="Proteomes" id="UP000612899"/>
    </source>
</evidence>
<proteinExistence type="predicted"/>